<dbReference type="Pfam" id="PF00583">
    <property type="entry name" value="Acetyltransf_1"/>
    <property type="match status" value="1"/>
</dbReference>
<dbReference type="Gene3D" id="3.40.630.30">
    <property type="match status" value="1"/>
</dbReference>
<protein>
    <submittedName>
        <fullName evidence="2">GNAT family N-acetyltransferase</fullName>
    </submittedName>
</protein>
<feature type="domain" description="N-acetyltransferase" evidence="1">
    <location>
        <begin position="1"/>
        <end position="160"/>
    </location>
</feature>
<dbReference type="SUPFAM" id="SSF55729">
    <property type="entry name" value="Acyl-CoA N-acyltransferases (Nat)"/>
    <property type="match status" value="1"/>
</dbReference>
<dbReference type="EMBL" id="JAPTYD010000002">
    <property type="protein sequence ID" value="MCZ0960388.1"/>
    <property type="molecule type" value="Genomic_DNA"/>
</dbReference>
<dbReference type="RefSeq" id="WP_268940396.1">
    <property type="nucleotide sequence ID" value="NZ_JAPTYD010000002.1"/>
</dbReference>
<reference evidence="2" key="1">
    <citation type="submission" date="2022-12" db="EMBL/GenBank/DDBJ databases">
        <title>Paracoccus sp. EF6 isolated from a lake water.</title>
        <authorList>
            <person name="Liu H."/>
        </authorList>
    </citation>
    <scope>NUCLEOTIDE SEQUENCE</scope>
    <source>
        <strain evidence="2">EF6</strain>
    </source>
</reference>
<gene>
    <name evidence="2" type="ORF">OU682_02005</name>
</gene>
<dbReference type="InterPro" id="IPR016181">
    <property type="entry name" value="Acyl_CoA_acyltransferase"/>
</dbReference>
<accession>A0ABT4IZW0</accession>
<evidence type="ECO:0000313" key="3">
    <source>
        <dbReference type="Proteomes" id="UP001149822"/>
    </source>
</evidence>
<dbReference type="PROSITE" id="PS51186">
    <property type="entry name" value="GNAT"/>
    <property type="match status" value="1"/>
</dbReference>
<evidence type="ECO:0000259" key="1">
    <source>
        <dbReference type="PROSITE" id="PS51186"/>
    </source>
</evidence>
<dbReference type="InterPro" id="IPR000182">
    <property type="entry name" value="GNAT_dom"/>
</dbReference>
<comment type="caution">
    <text evidence="2">The sequence shown here is derived from an EMBL/GenBank/DDBJ whole genome shotgun (WGS) entry which is preliminary data.</text>
</comment>
<evidence type="ECO:0000313" key="2">
    <source>
        <dbReference type="EMBL" id="MCZ0960388.1"/>
    </source>
</evidence>
<organism evidence="2 3">
    <name type="scientific">Paracoccus benzoatiresistens</name>
    <dbReference type="NCBI Taxonomy" id="2997341"/>
    <lineage>
        <taxon>Bacteria</taxon>
        <taxon>Pseudomonadati</taxon>
        <taxon>Pseudomonadota</taxon>
        <taxon>Alphaproteobacteria</taxon>
        <taxon>Rhodobacterales</taxon>
        <taxon>Paracoccaceae</taxon>
        <taxon>Paracoccus</taxon>
    </lineage>
</organism>
<proteinExistence type="predicted"/>
<dbReference type="Proteomes" id="UP001149822">
    <property type="component" value="Unassembled WGS sequence"/>
</dbReference>
<name>A0ABT4IZW0_9RHOB</name>
<keyword evidence="3" id="KW-1185">Reference proteome</keyword>
<sequence>MQITSPIPDRHLRDAARLWWSAFAPPAAGRAPPIRACHGIAAIGPAGGLDGVAGFRDHDGGFLADQPMLARLMFRAAPATLDLVIDGIVVDRLRHGAGRALLDAASDIARRTGHPGLRAEVELRNRRAMAFYAATGFTETGRGRFGWPWSGPVVILRRAV</sequence>